<dbReference type="Pfam" id="PF10328">
    <property type="entry name" value="7TM_GPCR_Srx"/>
    <property type="match status" value="1"/>
</dbReference>
<evidence type="ECO:0000256" key="5">
    <source>
        <dbReference type="SAM" id="Phobius"/>
    </source>
</evidence>
<dbReference type="GO" id="GO:0016020">
    <property type="term" value="C:membrane"/>
    <property type="evidence" value="ECO:0007669"/>
    <property type="project" value="UniProtKB-SubCell"/>
</dbReference>
<dbReference type="EMBL" id="JAUCMV010000004">
    <property type="protein sequence ID" value="KAK0401562.1"/>
    <property type="molecule type" value="Genomic_DNA"/>
</dbReference>
<dbReference type="PROSITE" id="PS50262">
    <property type="entry name" value="G_PROTEIN_RECEP_F1_2"/>
    <property type="match status" value="1"/>
</dbReference>
<keyword evidence="4 5" id="KW-0472">Membrane</keyword>
<comment type="caution">
    <text evidence="7">The sequence shown here is derived from an EMBL/GenBank/DDBJ whole genome shotgun (WGS) entry which is preliminary data.</text>
</comment>
<dbReference type="PANTHER" id="PTHR23017:SF3">
    <property type="entry name" value="G-PROTEIN COUPLED RECEPTORS FAMILY 1 PROFILE DOMAIN-CONTAINING PROTEIN"/>
    <property type="match status" value="1"/>
</dbReference>
<feature type="transmembrane region" description="Helical" evidence="5">
    <location>
        <begin position="142"/>
        <end position="162"/>
    </location>
</feature>
<accession>A0AA39HBQ9</accession>
<evidence type="ECO:0000256" key="3">
    <source>
        <dbReference type="ARBA" id="ARBA00022989"/>
    </source>
</evidence>
<gene>
    <name evidence="7" type="ORF">QR680_015854</name>
</gene>
<organism evidence="7 8">
    <name type="scientific">Steinernema hermaphroditum</name>
    <dbReference type="NCBI Taxonomy" id="289476"/>
    <lineage>
        <taxon>Eukaryota</taxon>
        <taxon>Metazoa</taxon>
        <taxon>Ecdysozoa</taxon>
        <taxon>Nematoda</taxon>
        <taxon>Chromadorea</taxon>
        <taxon>Rhabditida</taxon>
        <taxon>Tylenchina</taxon>
        <taxon>Panagrolaimomorpha</taxon>
        <taxon>Strongyloidoidea</taxon>
        <taxon>Steinernematidae</taxon>
        <taxon>Steinernema</taxon>
    </lineage>
</organism>
<evidence type="ECO:0000259" key="6">
    <source>
        <dbReference type="PROSITE" id="PS50262"/>
    </source>
</evidence>
<keyword evidence="3 5" id="KW-1133">Transmembrane helix</keyword>
<proteinExistence type="predicted"/>
<feature type="transmembrane region" description="Helical" evidence="5">
    <location>
        <begin position="27"/>
        <end position="49"/>
    </location>
</feature>
<name>A0AA39HBQ9_9BILA</name>
<dbReference type="InterPro" id="IPR017452">
    <property type="entry name" value="GPCR_Rhodpsn_7TM"/>
</dbReference>
<keyword evidence="8" id="KW-1185">Reference proteome</keyword>
<comment type="subcellular location">
    <subcellularLocation>
        <location evidence="1">Membrane</location>
    </subcellularLocation>
</comment>
<sequence>MEKSTIPDDLTWGADLKGRGVLNTFDMMVGLSMILLSLAAVAVDALNLYAIKKLTIFHNAFGIFWVSRTIAEIGYNLGHVVYSGPITAFQPKDIPPSLGIADFFIGYYFAAVSCTMNQCVSVNRLVAVCFPLKYNFIFTNKIAGIVIMLAWLLVAALISLYFGR</sequence>
<dbReference type="PANTHER" id="PTHR23017">
    <property type="entry name" value="SERPENTINE RECEPTOR, CLASS X"/>
    <property type="match status" value="1"/>
</dbReference>
<evidence type="ECO:0000256" key="4">
    <source>
        <dbReference type="ARBA" id="ARBA00023136"/>
    </source>
</evidence>
<feature type="domain" description="G-protein coupled receptors family 1 profile" evidence="6">
    <location>
        <begin position="43"/>
        <end position="164"/>
    </location>
</feature>
<dbReference type="Gene3D" id="1.20.1070.10">
    <property type="entry name" value="Rhodopsin 7-helix transmembrane proteins"/>
    <property type="match status" value="1"/>
</dbReference>
<keyword evidence="2 5" id="KW-0812">Transmembrane</keyword>
<dbReference type="SUPFAM" id="SSF81321">
    <property type="entry name" value="Family A G protein-coupled receptor-like"/>
    <property type="match status" value="1"/>
</dbReference>
<dbReference type="InterPro" id="IPR019430">
    <property type="entry name" value="7TM_GPCR_serpentine_rcpt_Srx"/>
</dbReference>
<dbReference type="CDD" id="cd00637">
    <property type="entry name" value="7tm_classA_rhodopsin-like"/>
    <property type="match status" value="1"/>
</dbReference>
<evidence type="ECO:0000256" key="2">
    <source>
        <dbReference type="ARBA" id="ARBA00022692"/>
    </source>
</evidence>
<protein>
    <recommendedName>
        <fullName evidence="6">G-protein coupled receptors family 1 profile domain-containing protein</fullName>
    </recommendedName>
</protein>
<evidence type="ECO:0000256" key="1">
    <source>
        <dbReference type="ARBA" id="ARBA00004370"/>
    </source>
</evidence>
<evidence type="ECO:0000313" key="8">
    <source>
        <dbReference type="Proteomes" id="UP001175271"/>
    </source>
</evidence>
<reference evidence="7" key="1">
    <citation type="submission" date="2023-06" db="EMBL/GenBank/DDBJ databases">
        <title>Genomic analysis of the entomopathogenic nematode Steinernema hermaphroditum.</title>
        <authorList>
            <person name="Schwarz E.M."/>
            <person name="Heppert J.K."/>
            <person name="Baniya A."/>
            <person name="Schwartz H.T."/>
            <person name="Tan C.-H."/>
            <person name="Antoshechkin I."/>
            <person name="Sternberg P.W."/>
            <person name="Goodrich-Blair H."/>
            <person name="Dillman A.R."/>
        </authorList>
    </citation>
    <scope>NUCLEOTIDE SEQUENCE</scope>
    <source>
        <strain evidence="7">PS9179</strain>
        <tissue evidence="7">Whole animal</tissue>
    </source>
</reference>
<dbReference type="AlphaFoldDB" id="A0AA39HBQ9"/>
<dbReference type="Proteomes" id="UP001175271">
    <property type="component" value="Unassembled WGS sequence"/>
</dbReference>
<evidence type="ECO:0000313" key="7">
    <source>
        <dbReference type="EMBL" id="KAK0401562.1"/>
    </source>
</evidence>